<feature type="domain" description="Exostosin GT47" evidence="21">
    <location>
        <begin position="268"/>
        <end position="493"/>
    </location>
</feature>
<evidence type="ECO:0000256" key="6">
    <source>
        <dbReference type="ARBA" id="ARBA00012194"/>
    </source>
</evidence>
<sequence>MTLPLKFGAAKAPTLLSTPKKVLPAGGARYVLATAVTLLLLATVWLGGGLRRPGAASADWLTLDLADVPQVVLDKESELARARNRNCSYWDCFNVYRCGQRAPAALGGLELDGAGAAAAAATVDEADVERISIYVYPLQEYVDADSRRPAGQLSREFYRILQAIADSPYYTDNPNEACLFLPTIDTLNQNRIDTTLVGKALAALPHWENGENHLIFNFIPGAKPDYSTVLDVNTDRAIIVGAGFDSWTFRTDFDVSVPVYSAALEQYRWENGENHLIFNFIPGAKPDYSTVLDVNTDRAIIVGAGFDSWTFRTDFDVSVPVYSAALEQYRWPEPPPDRTVLLVAAQLNMYPRQFRILQEQTYDYPSEILLLQRCPTATAKIDEVRLDVGGPTGEDQRRTPPVGGAGAPDVRCNFPHGNEHEYPAVLATGTFCLVARGVRLGQPTLLEAMAAGCIPVVMADNYVLPFGDLLDWELLAVRLYEAHLHTIVPVLRAVSAERVAEMRAQVRYVYQRYFASLERIVLTALEQLNDRIFPHRSRSYLHWNVGPAAGVTRNPLFLPLIAPKAQGFTAVILTYDRLESLYILIQKLATVPSLQKMLVVWNNQRKAPPHPSLFPKIGKPLKIIQTAANRLSNRFYPYEEIETEAILTIDDDIVMLTADELDFGYEVWREYPDRIVGFPSRTHVWDNATGRWRYESEWTNQISMVLTGAAFHHKYWSYLYTHAMPGNIKEWVDEHMNCEDIAMNFLVSNVTNKPPIKVAPRKKFKCPECTNNEMLSADLNHMTERSACINRFAEIYGTMPLRTVEFRADPVLFKDNFPEKLKRFNDIGSL</sequence>
<dbReference type="InterPro" id="IPR004263">
    <property type="entry name" value="Exostosin"/>
</dbReference>
<evidence type="ECO:0000259" key="22">
    <source>
        <dbReference type="Pfam" id="PF09258"/>
    </source>
</evidence>
<keyword evidence="7" id="KW-0328">Glycosyltransferase</keyword>
<dbReference type="GO" id="GO:0046872">
    <property type="term" value="F:metal ion binding"/>
    <property type="evidence" value="ECO:0007669"/>
    <property type="project" value="UniProtKB-KW"/>
</dbReference>
<comment type="pathway">
    <text evidence="4">Protein modification; protein glycosylation.</text>
</comment>
<evidence type="ECO:0000256" key="10">
    <source>
        <dbReference type="ARBA" id="ARBA00022723"/>
    </source>
</evidence>
<keyword evidence="18" id="KW-0464">Manganese</keyword>
<evidence type="ECO:0000256" key="18">
    <source>
        <dbReference type="ARBA" id="ARBA00023211"/>
    </source>
</evidence>
<evidence type="ECO:0000256" key="11">
    <source>
        <dbReference type="ARBA" id="ARBA00022824"/>
    </source>
</evidence>
<reference evidence="23" key="2">
    <citation type="submission" date="2020-05" db="UniProtKB">
        <authorList>
            <consortium name="EnsemblMetazoa"/>
        </authorList>
    </citation>
    <scope>IDENTIFICATION</scope>
    <source>
        <strain evidence="23">WRAIR2</strain>
    </source>
</reference>
<evidence type="ECO:0000256" key="9">
    <source>
        <dbReference type="ARBA" id="ARBA00022692"/>
    </source>
</evidence>
<evidence type="ECO:0000256" key="7">
    <source>
        <dbReference type="ARBA" id="ARBA00022676"/>
    </source>
</evidence>
<keyword evidence="16" id="KW-1015">Disulfide bond</keyword>
<keyword evidence="10" id="KW-0479">Metal-binding</keyword>
<evidence type="ECO:0000256" key="2">
    <source>
        <dbReference type="ARBA" id="ARBA00004323"/>
    </source>
</evidence>
<evidence type="ECO:0000313" key="24">
    <source>
        <dbReference type="Proteomes" id="UP000075884"/>
    </source>
</evidence>
<dbReference type="GO" id="GO:0005789">
    <property type="term" value="C:endoplasmic reticulum membrane"/>
    <property type="evidence" value="ECO:0007669"/>
    <property type="project" value="UniProtKB-SubCell"/>
</dbReference>
<comment type="subcellular location">
    <subcellularLocation>
        <location evidence="3">Endoplasmic reticulum membrane</location>
        <topology evidence="3">Single-pass type II membrane protein</topology>
    </subcellularLocation>
    <subcellularLocation>
        <location evidence="2">Golgi apparatus membrane</location>
        <topology evidence="2">Single-pass type II membrane protein</topology>
    </subcellularLocation>
</comment>
<proteinExistence type="inferred from homology"/>
<dbReference type="Pfam" id="PF09258">
    <property type="entry name" value="Glyco_transf_64"/>
    <property type="match status" value="1"/>
</dbReference>
<dbReference type="EC" id="2.4.1.224" evidence="6"/>
<keyword evidence="12" id="KW-0735">Signal-anchor</keyword>
<keyword evidence="17" id="KW-0325">Glycoprotein</keyword>
<dbReference type="GO" id="GO:0050508">
    <property type="term" value="F:glucuronosyl-N-acetylglucosaminyl-proteoglycan 4-alpha-N-acetylglucosaminyltransferase activity"/>
    <property type="evidence" value="ECO:0007669"/>
    <property type="project" value="UniProtKB-EC"/>
</dbReference>
<keyword evidence="13" id="KW-1133">Transmembrane helix</keyword>
<dbReference type="Pfam" id="PF03016">
    <property type="entry name" value="Exostosin_GT47"/>
    <property type="match status" value="2"/>
</dbReference>
<evidence type="ECO:0000256" key="8">
    <source>
        <dbReference type="ARBA" id="ARBA00022679"/>
    </source>
</evidence>
<evidence type="ECO:0000313" key="23">
    <source>
        <dbReference type="EnsemblMetazoa" id="ADIR001097-PA"/>
    </source>
</evidence>
<feature type="region of interest" description="Disordered" evidence="20">
    <location>
        <begin position="387"/>
        <end position="408"/>
    </location>
</feature>
<evidence type="ECO:0000256" key="15">
    <source>
        <dbReference type="ARBA" id="ARBA00023136"/>
    </source>
</evidence>
<dbReference type="VEuPathDB" id="VectorBase:ADIR001097"/>
<evidence type="ECO:0000256" key="13">
    <source>
        <dbReference type="ARBA" id="ARBA00022989"/>
    </source>
</evidence>
<dbReference type="STRING" id="7168.A0A182N0E2"/>
<evidence type="ECO:0000256" key="5">
    <source>
        <dbReference type="ARBA" id="ARBA00010271"/>
    </source>
</evidence>
<evidence type="ECO:0000256" key="19">
    <source>
        <dbReference type="ARBA" id="ARBA00069568"/>
    </source>
</evidence>
<evidence type="ECO:0000256" key="17">
    <source>
        <dbReference type="ARBA" id="ARBA00023180"/>
    </source>
</evidence>
<keyword evidence="11" id="KW-0256">Endoplasmic reticulum</keyword>
<dbReference type="AlphaFoldDB" id="A0A182N0E2"/>
<keyword evidence="24" id="KW-1185">Reference proteome</keyword>
<dbReference type="PANTHER" id="PTHR48261">
    <property type="entry name" value="ACETYLGLUCOSAMINYLTRANSFERASE"/>
    <property type="match status" value="1"/>
</dbReference>
<evidence type="ECO:0000256" key="3">
    <source>
        <dbReference type="ARBA" id="ARBA00004648"/>
    </source>
</evidence>
<evidence type="ECO:0000256" key="20">
    <source>
        <dbReference type="SAM" id="MobiDB-lite"/>
    </source>
</evidence>
<evidence type="ECO:0000256" key="16">
    <source>
        <dbReference type="ARBA" id="ARBA00023157"/>
    </source>
</evidence>
<feature type="domain" description="Glycosyl transferase 64" evidence="22">
    <location>
        <begin position="568"/>
        <end position="813"/>
    </location>
</feature>
<protein>
    <recommendedName>
        <fullName evidence="19">Exostosin-2</fullName>
        <ecNumber evidence="6">2.4.1.224</ecNumber>
    </recommendedName>
</protein>
<dbReference type="PANTHER" id="PTHR48261:SF5">
    <property type="entry name" value="EXOSTOSIN GLYCOSYLTRANSFERASE 2"/>
    <property type="match status" value="1"/>
</dbReference>
<dbReference type="Gene3D" id="3.90.550.10">
    <property type="entry name" value="Spore Coat Polysaccharide Biosynthesis Protein SpsA, Chain A"/>
    <property type="match status" value="1"/>
</dbReference>
<keyword evidence="15" id="KW-0472">Membrane</keyword>
<keyword evidence="14" id="KW-0333">Golgi apparatus</keyword>
<accession>A0A182N0E2</accession>
<evidence type="ECO:0000259" key="21">
    <source>
        <dbReference type="Pfam" id="PF03016"/>
    </source>
</evidence>
<evidence type="ECO:0000256" key="1">
    <source>
        <dbReference type="ARBA" id="ARBA00001936"/>
    </source>
</evidence>
<dbReference type="GO" id="GO:0015020">
    <property type="term" value="F:glucuronosyltransferase activity"/>
    <property type="evidence" value="ECO:0007669"/>
    <property type="project" value="UniProtKB-ARBA"/>
</dbReference>
<keyword evidence="8" id="KW-0808">Transferase</keyword>
<feature type="domain" description="Exostosin GT47" evidence="21">
    <location>
        <begin position="129"/>
        <end position="265"/>
    </location>
</feature>
<evidence type="ECO:0000256" key="14">
    <source>
        <dbReference type="ARBA" id="ARBA00023034"/>
    </source>
</evidence>
<name>A0A182N0E2_9DIPT</name>
<dbReference type="Proteomes" id="UP000075884">
    <property type="component" value="Unassembled WGS sequence"/>
</dbReference>
<dbReference type="GO" id="GO:0015012">
    <property type="term" value="P:heparan sulfate proteoglycan biosynthetic process"/>
    <property type="evidence" value="ECO:0007669"/>
    <property type="project" value="UniProtKB-ARBA"/>
</dbReference>
<organism evidence="23 24">
    <name type="scientific">Anopheles dirus</name>
    <dbReference type="NCBI Taxonomy" id="7168"/>
    <lineage>
        <taxon>Eukaryota</taxon>
        <taxon>Metazoa</taxon>
        <taxon>Ecdysozoa</taxon>
        <taxon>Arthropoda</taxon>
        <taxon>Hexapoda</taxon>
        <taxon>Insecta</taxon>
        <taxon>Pterygota</taxon>
        <taxon>Neoptera</taxon>
        <taxon>Endopterygota</taxon>
        <taxon>Diptera</taxon>
        <taxon>Nematocera</taxon>
        <taxon>Culicoidea</taxon>
        <taxon>Culicidae</taxon>
        <taxon>Anophelinae</taxon>
        <taxon>Anopheles</taxon>
    </lineage>
</organism>
<dbReference type="InterPro" id="IPR015338">
    <property type="entry name" value="GT64_dom"/>
</dbReference>
<dbReference type="GO" id="GO:0000139">
    <property type="term" value="C:Golgi membrane"/>
    <property type="evidence" value="ECO:0007669"/>
    <property type="project" value="UniProtKB-SubCell"/>
</dbReference>
<evidence type="ECO:0000256" key="12">
    <source>
        <dbReference type="ARBA" id="ARBA00022968"/>
    </source>
</evidence>
<dbReference type="InterPro" id="IPR029044">
    <property type="entry name" value="Nucleotide-diphossugar_trans"/>
</dbReference>
<dbReference type="EnsemblMetazoa" id="ADIR001097-RA">
    <property type="protein sequence ID" value="ADIR001097-PA"/>
    <property type="gene ID" value="ADIR001097"/>
</dbReference>
<dbReference type="FunFam" id="3.90.550.10:FF:000035">
    <property type="entry name" value="Putative Exostosin-2"/>
    <property type="match status" value="1"/>
</dbReference>
<comment type="cofactor">
    <cofactor evidence="1">
        <name>Mn(2+)</name>
        <dbReference type="ChEBI" id="CHEBI:29035"/>
    </cofactor>
</comment>
<dbReference type="InterPro" id="IPR040911">
    <property type="entry name" value="Exostosin_GT47"/>
</dbReference>
<dbReference type="SUPFAM" id="SSF53448">
    <property type="entry name" value="Nucleotide-diphospho-sugar transferases"/>
    <property type="match status" value="1"/>
</dbReference>
<evidence type="ECO:0000256" key="4">
    <source>
        <dbReference type="ARBA" id="ARBA00004922"/>
    </source>
</evidence>
<reference evidence="24" key="1">
    <citation type="submission" date="2013-03" db="EMBL/GenBank/DDBJ databases">
        <title>The Genome Sequence of Anopheles dirus WRAIR2.</title>
        <authorList>
            <consortium name="The Broad Institute Genomics Platform"/>
            <person name="Neafsey D.E."/>
            <person name="Walton C."/>
            <person name="Walker B."/>
            <person name="Young S.K."/>
            <person name="Zeng Q."/>
            <person name="Gargeya S."/>
            <person name="Fitzgerald M."/>
            <person name="Haas B."/>
            <person name="Abouelleil A."/>
            <person name="Allen A.W."/>
            <person name="Alvarado L."/>
            <person name="Arachchi H.M."/>
            <person name="Berlin A.M."/>
            <person name="Chapman S.B."/>
            <person name="Gainer-Dewar J."/>
            <person name="Goldberg J."/>
            <person name="Griggs A."/>
            <person name="Gujja S."/>
            <person name="Hansen M."/>
            <person name="Howarth C."/>
            <person name="Imamovic A."/>
            <person name="Ireland A."/>
            <person name="Larimer J."/>
            <person name="McCowan C."/>
            <person name="Murphy C."/>
            <person name="Pearson M."/>
            <person name="Poon T.W."/>
            <person name="Priest M."/>
            <person name="Roberts A."/>
            <person name="Saif S."/>
            <person name="Shea T."/>
            <person name="Sisk P."/>
            <person name="Sykes S."/>
            <person name="Wortman J."/>
            <person name="Nusbaum C."/>
            <person name="Birren B."/>
        </authorList>
    </citation>
    <scope>NUCLEOTIDE SEQUENCE [LARGE SCALE GENOMIC DNA]</scope>
    <source>
        <strain evidence="24">WRAIR2</strain>
    </source>
</reference>
<keyword evidence="9" id="KW-0812">Transmembrane</keyword>
<comment type="similarity">
    <text evidence="5">Belongs to the glycosyltransferase 47 family.</text>
</comment>